<dbReference type="Gene3D" id="3.40.50.150">
    <property type="entry name" value="Vaccinia Virus protein VP39"/>
    <property type="match status" value="1"/>
</dbReference>
<organism evidence="2 3">
    <name type="scientific">Rhizodiscina lignyota</name>
    <dbReference type="NCBI Taxonomy" id="1504668"/>
    <lineage>
        <taxon>Eukaryota</taxon>
        <taxon>Fungi</taxon>
        <taxon>Dikarya</taxon>
        <taxon>Ascomycota</taxon>
        <taxon>Pezizomycotina</taxon>
        <taxon>Dothideomycetes</taxon>
        <taxon>Pleosporomycetidae</taxon>
        <taxon>Aulographales</taxon>
        <taxon>Rhizodiscinaceae</taxon>
        <taxon>Rhizodiscina</taxon>
    </lineage>
</organism>
<dbReference type="PANTHER" id="PTHR43591:SF31">
    <property type="entry name" value="LAEA-LIKE, PUTATIVE (AFU_ORTHOLOGUE AFUA_8G01930)-RELATED"/>
    <property type="match status" value="1"/>
</dbReference>
<sequence>MSSSHNADASTSGAEQNAERTGSSEANAASDIQQNVVAAAGGQGAPHSSAEAGPSTQSAYYPPSLSDFTGPVADSHNSSSNSDTDSAVGDFVSTRSQSLSESVFDFRNEHGRRYHAYRDGVEYQLPNDEQELDRLDLQHHLFYLTLRGKLQQSPLDELPYGVQNVLDIGTGTGIWAIDFADRYPTAKVIGTDLSPVQPVYVPPNCHFYVDDATADWNFDAPFDFIHGRMLVVAIKDWSALFRQCFDNLTPGGWVEFQDLNFPFRCDDGSAGPDSAALQWSYKFVEGAAKLGIDMTAPNKFAQQLAEVGFVDVQVERYVWPINRWPKDEHEKEKGLWMLQNMQEGLQGFSMGIFTKGLGWRAEEVEVFLAEVRRAFNNRKSHVYLPIWIVYARKPS</sequence>
<dbReference type="OrthoDB" id="2013972at2759"/>
<keyword evidence="2" id="KW-0808">Transferase</keyword>
<evidence type="ECO:0000256" key="1">
    <source>
        <dbReference type="SAM" id="MobiDB-lite"/>
    </source>
</evidence>
<keyword evidence="2" id="KW-0489">Methyltransferase</keyword>
<dbReference type="InterPro" id="IPR029063">
    <property type="entry name" value="SAM-dependent_MTases_sf"/>
</dbReference>
<proteinExistence type="predicted"/>
<feature type="compositionally biased region" description="Polar residues" evidence="1">
    <location>
        <begin position="1"/>
        <end position="32"/>
    </location>
</feature>
<dbReference type="PANTHER" id="PTHR43591">
    <property type="entry name" value="METHYLTRANSFERASE"/>
    <property type="match status" value="1"/>
</dbReference>
<dbReference type="SUPFAM" id="SSF53335">
    <property type="entry name" value="S-adenosyl-L-methionine-dependent methyltransferases"/>
    <property type="match status" value="1"/>
</dbReference>
<feature type="compositionally biased region" description="Low complexity" evidence="1">
    <location>
        <begin position="74"/>
        <end position="86"/>
    </location>
</feature>
<evidence type="ECO:0000313" key="2">
    <source>
        <dbReference type="EMBL" id="KAF2095539.1"/>
    </source>
</evidence>
<gene>
    <name evidence="2" type="ORF">NA57DRAFT_67917</name>
</gene>
<feature type="region of interest" description="Disordered" evidence="1">
    <location>
        <begin position="1"/>
        <end position="89"/>
    </location>
</feature>
<evidence type="ECO:0000313" key="3">
    <source>
        <dbReference type="Proteomes" id="UP000799772"/>
    </source>
</evidence>
<accession>A0A9P4IAU9</accession>
<dbReference type="AlphaFoldDB" id="A0A9P4IAU9"/>
<dbReference type="EMBL" id="ML978131">
    <property type="protein sequence ID" value="KAF2095539.1"/>
    <property type="molecule type" value="Genomic_DNA"/>
</dbReference>
<dbReference type="GO" id="GO:0008168">
    <property type="term" value="F:methyltransferase activity"/>
    <property type="evidence" value="ECO:0007669"/>
    <property type="project" value="UniProtKB-KW"/>
</dbReference>
<keyword evidence="3" id="KW-1185">Reference proteome</keyword>
<comment type="caution">
    <text evidence="2">The sequence shown here is derived from an EMBL/GenBank/DDBJ whole genome shotgun (WGS) entry which is preliminary data.</text>
</comment>
<dbReference type="GO" id="GO:0032259">
    <property type="term" value="P:methylation"/>
    <property type="evidence" value="ECO:0007669"/>
    <property type="project" value="UniProtKB-KW"/>
</dbReference>
<dbReference type="Proteomes" id="UP000799772">
    <property type="component" value="Unassembled WGS sequence"/>
</dbReference>
<dbReference type="Pfam" id="PF13489">
    <property type="entry name" value="Methyltransf_23"/>
    <property type="match status" value="1"/>
</dbReference>
<protein>
    <submittedName>
        <fullName evidence="2">S-adenosyl-L-methionine-dependent methyltransferase</fullName>
    </submittedName>
</protein>
<name>A0A9P4IAU9_9PEZI</name>
<dbReference type="CDD" id="cd02440">
    <property type="entry name" value="AdoMet_MTases"/>
    <property type="match status" value="1"/>
</dbReference>
<reference evidence="2" key="1">
    <citation type="journal article" date="2020" name="Stud. Mycol.">
        <title>101 Dothideomycetes genomes: a test case for predicting lifestyles and emergence of pathogens.</title>
        <authorList>
            <person name="Haridas S."/>
            <person name="Albert R."/>
            <person name="Binder M."/>
            <person name="Bloem J."/>
            <person name="Labutti K."/>
            <person name="Salamov A."/>
            <person name="Andreopoulos B."/>
            <person name="Baker S."/>
            <person name="Barry K."/>
            <person name="Bills G."/>
            <person name="Bluhm B."/>
            <person name="Cannon C."/>
            <person name="Castanera R."/>
            <person name="Culley D."/>
            <person name="Daum C."/>
            <person name="Ezra D."/>
            <person name="Gonzalez J."/>
            <person name="Henrissat B."/>
            <person name="Kuo A."/>
            <person name="Liang C."/>
            <person name="Lipzen A."/>
            <person name="Lutzoni F."/>
            <person name="Magnuson J."/>
            <person name="Mondo S."/>
            <person name="Nolan M."/>
            <person name="Ohm R."/>
            <person name="Pangilinan J."/>
            <person name="Park H.-J."/>
            <person name="Ramirez L."/>
            <person name="Alfaro M."/>
            <person name="Sun H."/>
            <person name="Tritt A."/>
            <person name="Yoshinaga Y."/>
            <person name="Zwiers L.-H."/>
            <person name="Turgeon B."/>
            <person name="Goodwin S."/>
            <person name="Spatafora J."/>
            <person name="Crous P."/>
            <person name="Grigoriev I."/>
        </authorList>
    </citation>
    <scope>NUCLEOTIDE SEQUENCE</scope>
    <source>
        <strain evidence="2">CBS 133067</strain>
    </source>
</reference>